<dbReference type="GO" id="GO:0006508">
    <property type="term" value="P:proteolysis"/>
    <property type="evidence" value="ECO:0007669"/>
    <property type="project" value="UniProtKB-KW"/>
</dbReference>
<evidence type="ECO:0000256" key="4">
    <source>
        <dbReference type="ARBA" id="ARBA00022825"/>
    </source>
</evidence>
<dbReference type="InterPro" id="IPR051048">
    <property type="entry name" value="Peptidase_S8/S53_subtilisin"/>
</dbReference>
<dbReference type="AlphaFoldDB" id="A0A9X1DB82"/>
<sequence length="401" mass="40682">MRALLAALCLLLAPLAAARAQAPAAVERQIMVMLRLAPPHLRAGADYGGGYGDDAARGARARIAARLARAHGLALVTNWAMPILGVDCFIMTVPGGRSVDAAAAEIARDPQVSWSEPVGLYSAQAQAGKAGAGHDDALFAAQPAAAIWHLAALHAWRTGKGVSVAVIDSGVDARHPDLAGQIALSRNFVDGAAVPENHGTAIAGIIAARADNKVGIAGIAPGARILALRACWQRAAQTLCDSLSLAKAIQFAIEQRVPILNLSLAGPPGRLLTSLLRIGLDRGLTVVAAYDPALADGGFPASMPGVVAVSDNADRLANRSVYSAPGRDVPAPAPGGRWSLVDGSSFSAAHVSGLFALLREKPGMPLRLAASRSAGGDIDICATFAPSGAPAGCGGLAGPAR</sequence>
<keyword evidence="6" id="KW-0732">Signal</keyword>
<dbReference type="GO" id="GO:0004252">
    <property type="term" value="F:serine-type endopeptidase activity"/>
    <property type="evidence" value="ECO:0007669"/>
    <property type="project" value="UniProtKB-UniRule"/>
</dbReference>
<dbReference type="Pfam" id="PF00082">
    <property type="entry name" value="Peptidase_S8"/>
    <property type="match status" value="1"/>
</dbReference>
<accession>A0A9X1DB82</accession>
<evidence type="ECO:0000313" key="8">
    <source>
        <dbReference type="EMBL" id="MBT2186739.1"/>
    </source>
</evidence>
<proteinExistence type="inferred from homology"/>
<evidence type="ECO:0000313" key="9">
    <source>
        <dbReference type="Proteomes" id="UP001138757"/>
    </source>
</evidence>
<name>A0A9X1DB82_9SPHN</name>
<dbReference type="PROSITE" id="PS00136">
    <property type="entry name" value="SUBTILASE_ASP"/>
    <property type="match status" value="1"/>
</dbReference>
<gene>
    <name evidence="8" type="ORF">KK488_07225</name>
</gene>
<dbReference type="PRINTS" id="PR00723">
    <property type="entry name" value="SUBTILISIN"/>
</dbReference>
<protein>
    <submittedName>
        <fullName evidence="8">S8 family serine peptidase</fullName>
    </submittedName>
</protein>
<dbReference type="PROSITE" id="PS00137">
    <property type="entry name" value="SUBTILASE_HIS"/>
    <property type="match status" value="1"/>
</dbReference>
<dbReference type="EMBL" id="JAHGAW010000004">
    <property type="protein sequence ID" value="MBT2186739.1"/>
    <property type="molecule type" value="Genomic_DNA"/>
</dbReference>
<keyword evidence="2 5" id="KW-0645">Protease</keyword>
<dbReference type="InterPro" id="IPR015500">
    <property type="entry name" value="Peptidase_S8_subtilisin-rel"/>
</dbReference>
<evidence type="ECO:0000256" key="1">
    <source>
        <dbReference type="ARBA" id="ARBA00011073"/>
    </source>
</evidence>
<dbReference type="InterPro" id="IPR023827">
    <property type="entry name" value="Peptidase_S8_Asp-AS"/>
</dbReference>
<dbReference type="PROSITE" id="PS51892">
    <property type="entry name" value="SUBTILASE"/>
    <property type="match status" value="1"/>
</dbReference>
<feature type="active site" description="Charge relay system" evidence="5">
    <location>
        <position position="345"/>
    </location>
</feature>
<dbReference type="SUPFAM" id="SSF52743">
    <property type="entry name" value="Subtilisin-like"/>
    <property type="match status" value="1"/>
</dbReference>
<dbReference type="PANTHER" id="PTHR43399:SF4">
    <property type="entry name" value="CELL WALL-ASSOCIATED PROTEASE"/>
    <property type="match status" value="1"/>
</dbReference>
<evidence type="ECO:0000256" key="3">
    <source>
        <dbReference type="ARBA" id="ARBA00022801"/>
    </source>
</evidence>
<evidence type="ECO:0000256" key="6">
    <source>
        <dbReference type="SAM" id="SignalP"/>
    </source>
</evidence>
<feature type="active site" description="Charge relay system" evidence="5">
    <location>
        <position position="198"/>
    </location>
</feature>
<feature type="signal peptide" evidence="6">
    <location>
        <begin position="1"/>
        <end position="24"/>
    </location>
</feature>
<comment type="caution">
    <text evidence="8">The sequence shown here is derived from an EMBL/GenBank/DDBJ whole genome shotgun (WGS) entry which is preliminary data.</text>
</comment>
<feature type="active site" description="Charge relay system" evidence="5">
    <location>
        <position position="168"/>
    </location>
</feature>
<evidence type="ECO:0000256" key="5">
    <source>
        <dbReference type="PROSITE-ProRule" id="PRU01240"/>
    </source>
</evidence>
<dbReference type="InterPro" id="IPR000209">
    <property type="entry name" value="Peptidase_S8/S53_dom"/>
</dbReference>
<reference evidence="8" key="1">
    <citation type="submission" date="2021-05" db="EMBL/GenBank/DDBJ databases">
        <title>Genome of Sphingobium sp. strain.</title>
        <authorList>
            <person name="Fan R."/>
        </authorList>
    </citation>
    <scope>NUCLEOTIDE SEQUENCE</scope>
    <source>
        <strain evidence="8">H33</strain>
    </source>
</reference>
<keyword evidence="3 5" id="KW-0378">Hydrolase</keyword>
<dbReference type="InterPro" id="IPR036852">
    <property type="entry name" value="Peptidase_S8/S53_dom_sf"/>
</dbReference>
<organism evidence="8 9">
    <name type="scientific">Sphingobium nicotianae</name>
    <dbReference type="NCBI Taxonomy" id="2782607"/>
    <lineage>
        <taxon>Bacteria</taxon>
        <taxon>Pseudomonadati</taxon>
        <taxon>Pseudomonadota</taxon>
        <taxon>Alphaproteobacteria</taxon>
        <taxon>Sphingomonadales</taxon>
        <taxon>Sphingomonadaceae</taxon>
        <taxon>Sphingobium</taxon>
    </lineage>
</organism>
<evidence type="ECO:0000256" key="2">
    <source>
        <dbReference type="ARBA" id="ARBA00022670"/>
    </source>
</evidence>
<keyword evidence="4 5" id="KW-0720">Serine protease</keyword>
<dbReference type="Proteomes" id="UP001138757">
    <property type="component" value="Unassembled WGS sequence"/>
</dbReference>
<dbReference type="InterPro" id="IPR022398">
    <property type="entry name" value="Peptidase_S8_His-AS"/>
</dbReference>
<comment type="similarity">
    <text evidence="1 5">Belongs to the peptidase S8 family.</text>
</comment>
<dbReference type="PANTHER" id="PTHR43399">
    <property type="entry name" value="SUBTILISIN-RELATED"/>
    <property type="match status" value="1"/>
</dbReference>
<evidence type="ECO:0000259" key="7">
    <source>
        <dbReference type="Pfam" id="PF00082"/>
    </source>
</evidence>
<keyword evidence="9" id="KW-1185">Reference proteome</keyword>
<feature type="domain" description="Peptidase S8/S53" evidence="7">
    <location>
        <begin position="159"/>
        <end position="361"/>
    </location>
</feature>
<dbReference type="Gene3D" id="3.40.50.200">
    <property type="entry name" value="Peptidase S8/S53 domain"/>
    <property type="match status" value="1"/>
</dbReference>
<feature type="chain" id="PRO_5040920373" evidence="6">
    <location>
        <begin position="25"/>
        <end position="401"/>
    </location>
</feature>